<dbReference type="PANTHER" id="PTHR24422:SF10">
    <property type="entry name" value="CHEMOTAXIS PROTEIN METHYLTRANSFERASE 2"/>
    <property type="match status" value="1"/>
</dbReference>
<sequence length="75" mass="8987">MTSPEKDPEFENLLVYLRQSRGFDFTGYKRSTLMRRVCKRMQSLSVENFGDYLDYLEVDPEEFNYLFNTILIRGC</sequence>
<reference evidence="2 3" key="1">
    <citation type="submission" date="2017-06" db="EMBL/GenBank/DDBJ databases">
        <title>Genome sequencing of cyanobaciteial culture collection at National Institute for Environmental Studies (NIES).</title>
        <authorList>
            <person name="Hirose Y."/>
            <person name="Shimura Y."/>
            <person name="Fujisawa T."/>
            <person name="Nakamura Y."/>
            <person name="Kawachi M."/>
        </authorList>
    </citation>
    <scope>NUCLEOTIDE SEQUENCE [LARGE SCALE GENOMIC DNA]</scope>
    <source>
        <strain evidence="2 3">NIES-4072</strain>
    </source>
</reference>
<gene>
    <name evidence="2" type="ORF">NIES4072_07230</name>
</gene>
<dbReference type="EMBL" id="BDUD01000001">
    <property type="protein sequence ID" value="GBG17074.1"/>
    <property type="molecule type" value="Genomic_DNA"/>
</dbReference>
<organism evidence="2 3">
    <name type="scientific">Nostoc commune NIES-4072</name>
    <dbReference type="NCBI Taxonomy" id="2005467"/>
    <lineage>
        <taxon>Bacteria</taxon>
        <taxon>Bacillati</taxon>
        <taxon>Cyanobacteriota</taxon>
        <taxon>Cyanophyceae</taxon>
        <taxon>Nostocales</taxon>
        <taxon>Nostocaceae</taxon>
        <taxon>Nostoc</taxon>
    </lineage>
</organism>
<proteinExistence type="predicted"/>
<feature type="domain" description="Chemotaxis receptor methyltransferase CheR N-terminal" evidence="1">
    <location>
        <begin position="9"/>
        <end position="60"/>
    </location>
</feature>
<keyword evidence="3" id="KW-1185">Reference proteome</keyword>
<dbReference type="GO" id="GO:0008168">
    <property type="term" value="F:methyltransferase activity"/>
    <property type="evidence" value="ECO:0007669"/>
    <property type="project" value="UniProtKB-KW"/>
</dbReference>
<dbReference type="InterPro" id="IPR022641">
    <property type="entry name" value="CheR_N"/>
</dbReference>
<dbReference type="GO" id="GO:0032259">
    <property type="term" value="P:methylation"/>
    <property type="evidence" value="ECO:0007669"/>
    <property type="project" value="UniProtKB-KW"/>
</dbReference>
<protein>
    <submittedName>
        <fullName evidence="2">MCP methyltransferase, CheR-type with PAS/PAC sensor</fullName>
    </submittedName>
</protein>
<dbReference type="Pfam" id="PF03705">
    <property type="entry name" value="CheR_N"/>
    <property type="match status" value="1"/>
</dbReference>
<dbReference type="SUPFAM" id="SSF47757">
    <property type="entry name" value="Chemotaxis receptor methyltransferase CheR, N-terminal domain"/>
    <property type="match status" value="1"/>
</dbReference>
<evidence type="ECO:0000259" key="1">
    <source>
        <dbReference type="Pfam" id="PF03705"/>
    </source>
</evidence>
<name>A0A2R5FN86_NOSCO</name>
<dbReference type="AlphaFoldDB" id="A0A2R5FN86"/>
<evidence type="ECO:0000313" key="3">
    <source>
        <dbReference type="Proteomes" id="UP000245124"/>
    </source>
</evidence>
<dbReference type="InterPro" id="IPR050903">
    <property type="entry name" value="Bact_Chemotaxis_MeTrfase"/>
</dbReference>
<dbReference type="Gene3D" id="1.10.155.10">
    <property type="entry name" value="Chemotaxis receptor methyltransferase CheR, N-terminal domain"/>
    <property type="match status" value="1"/>
</dbReference>
<comment type="caution">
    <text evidence="2">The sequence shown here is derived from an EMBL/GenBank/DDBJ whole genome shotgun (WGS) entry which is preliminary data.</text>
</comment>
<keyword evidence="2" id="KW-0489">Methyltransferase</keyword>
<dbReference type="PANTHER" id="PTHR24422">
    <property type="entry name" value="CHEMOTAXIS PROTEIN METHYLTRANSFERASE"/>
    <property type="match status" value="1"/>
</dbReference>
<evidence type="ECO:0000313" key="2">
    <source>
        <dbReference type="EMBL" id="GBG17074.1"/>
    </source>
</evidence>
<dbReference type="InterPro" id="IPR036804">
    <property type="entry name" value="CheR_N_sf"/>
</dbReference>
<accession>A0A2R5FN86</accession>
<dbReference type="Proteomes" id="UP000245124">
    <property type="component" value="Unassembled WGS sequence"/>
</dbReference>
<keyword evidence="2" id="KW-0808">Transferase</keyword>